<feature type="domain" description="DUF3592" evidence="3">
    <location>
        <begin position="8"/>
        <end position="75"/>
    </location>
</feature>
<accession>A0ABV7WLE7</accession>
<keyword evidence="2" id="KW-0472">Membrane</keyword>
<gene>
    <name evidence="4" type="ORF">ACFOLH_15495</name>
</gene>
<dbReference type="RefSeq" id="WP_340295981.1">
    <property type="nucleotide sequence ID" value="NZ_JBBEOI010000368.1"/>
</dbReference>
<keyword evidence="5" id="KW-1185">Reference proteome</keyword>
<evidence type="ECO:0000313" key="5">
    <source>
        <dbReference type="Proteomes" id="UP001595685"/>
    </source>
</evidence>
<dbReference type="Pfam" id="PF12158">
    <property type="entry name" value="DUF3592"/>
    <property type="match status" value="1"/>
</dbReference>
<evidence type="ECO:0000313" key="4">
    <source>
        <dbReference type="EMBL" id="MFC3689752.1"/>
    </source>
</evidence>
<feature type="region of interest" description="Disordered" evidence="1">
    <location>
        <begin position="41"/>
        <end position="62"/>
    </location>
</feature>
<name>A0ABV7WLE7_9MICO</name>
<evidence type="ECO:0000259" key="3">
    <source>
        <dbReference type="Pfam" id="PF12158"/>
    </source>
</evidence>
<dbReference type="InterPro" id="IPR021994">
    <property type="entry name" value="DUF3592"/>
</dbReference>
<reference evidence="5" key="1">
    <citation type="journal article" date="2019" name="Int. J. Syst. Evol. Microbiol.">
        <title>The Global Catalogue of Microorganisms (GCM) 10K type strain sequencing project: providing services to taxonomists for standard genome sequencing and annotation.</title>
        <authorList>
            <consortium name="The Broad Institute Genomics Platform"/>
            <consortium name="The Broad Institute Genome Sequencing Center for Infectious Disease"/>
            <person name="Wu L."/>
            <person name="Ma J."/>
        </authorList>
    </citation>
    <scope>NUCLEOTIDE SEQUENCE [LARGE SCALE GENOMIC DNA]</scope>
    <source>
        <strain evidence="5">NCAIM B.02333</strain>
    </source>
</reference>
<proteinExistence type="predicted"/>
<sequence>MRRALRADGVVVSAREGTNGGESTPWELTVAYRDATGQERQAGWRGDSGLDRTRYAPGTPVPVRYDPRDPSWVWLPGGGRVHPVLLPAALTVVGAGIVVGFLLVS</sequence>
<dbReference type="EMBL" id="JBHRWW010000012">
    <property type="protein sequence ID" value="MFC3689752.1"/>
    <property type="molecule type" value="Genomic_DNA"/>
</dbReference>
<comment type="caution">
    <text evidence="4">The sequence shown here is derived from an EMBL/GenBank/DDBJ whole genome shotgun (WGS) entry which is preliminary data.</text>
</comment>
<feature type="transmembrane region" description="Helical" evidence="2">
    <location>
        <begin position="84"/>
        <end position="104"/>
    </location>
</feature>
<keyword evidence="2" id="KW-0812">Transmembrane</keyword>
<dbReference type="Proteomes" id="UP001595685">
    <property type="component" value="Unassembled WGS sequence"/>
</dbReference>
<evidence type="ECO:0000256" key="1">
    <source>
        <dbReference type="SAM" id="MobiDB-lite"/>
    </source>
</evidence>
<protein>
    <submittedName>
        <fullName evidence="4">DUF3592 domain-containing protein</fullName>
    </submittedName>
</protein>
<evidence type="ECO:0000256" key="2">
    <source>
        <dbReference type="SAM" id="Phobius"/>
    </source>
</evidence>
<organism evidence="4 5">
    <name type="scientific">Aquipuribacter hungaricus</name>
    <dbReference type="NCBI Taxonomy" id="545624"/>
    <lineage>
        <taxon>Bacteria</taxon>
        <taxon>Bacillati</taxon>
        <taxon>Actinomycetota</taxon>
        <taxon>Actinomycetes</taxon>
        <taxon>Micrococcales</taxon>
        <taxon>Intrasporangiaceae</taxon>
        <taxon>Aquipuribacter</taxon>
    </lineage>
</organism>
<keyword evidence="2" id="KW-1133">Transmembrane helix</keyword>